<feature type="transmembrane region" description="Helical" evidence="1">
    <location>
        <begin position="44"/>
        <end position="62"/>
    </location>
</feature>
<evidence type="ECO:0000256" key="1">
    <source>
        <dbReference type="SAM" id="Phobius"/>
    </source>
</evidence>
<dbReference type="AlphaFoldDB" id="A0A8H2QXM1"/>
<keyword evidence="3" id="KW-1185">Reference proteome</keyword>
<name>A0A8H2QXM1_9FIRM</name>
<dbReference type="EMBL" id="CAACYI010000001">
    <property type="protein sequence ID" value="VFB15929.1"/>
    <property type="molecule type" value="Genomic_DNA"/>
</dbReference>
<reference evidence="2 3" key="1">
    <citation type="submission" date="2019-02" db="EMBL/GenBank/DDBJ databases">
        <authorList>
            <consortium name="Pathogen Informatics"/>
        </authorList>
    </citation>
    <scope>NUCLEOTIDE SEQUENCE [LARGE SCALE GENOMIC DNA]</scope>
    <source>
        <strain evidence="2 3">3012STDY7089603</strain>
    </source>
</reference>
<protein>
    <submittedName>
        <fullName evidence="2">Uncharacterized protein</fullName>
    </submittedName>
</protein>
<comment type="caution">
    <text evidence="2">The sequence shown here is derived from an EMBL/GenBank/DDBJ whole genome shotgun (WGS) entry which is preliminary data.</text>
</comment>
<sequence length="66" mass="7393">MNLKVVAKVFGSLIPAMIGTYLLVKDYIAAANHPEWSVSPMVMWVKFGVGLIVSIILLFVVFRRKN</sequence>
<evidence type="ECO:0000313" key="3">
    <source>
        <dbReference type="Proteomes" id="UP000377798"/>
    </source>
</evidence>
<keyword evidence="1" id="KW-0812">Transmembrane</keyword>
<gene>
    <name evidence="2" type="ORF">NCTC13150_00438</name>
</gene>
<accession>A0A8H2QXM1</accession>
<feature type="transmembrane region" description="Helical" evidence="1">
    <location>
        <begin position="5"/>
        <end position="24"/>
    </location>
</feature>
<dbReference type="RefSeq" id="WP_131748372.1">
    <property type="nucleotide sequence ID" value="NZ_CAACYI010000001.1"/>
</dbReference>
<organism evidence="2 3">
    <name type="scientific">Urinicoccus massiliensis</name>
    <dbReference type="NCBI Taxonomy" id="1723382"/>
    <lineage>
        <taxon>Bacteria</taxon>
        <taxon>Bacillati</taxon>
        <taxon>Bacillota</taxon>
        <taxon>Tissierellia</taxon>
        <taxon>Tissierellales</taxon>
        <taxon>Peptoniphilaceae</taxon>
        <taxon>Urinicoccus</taxon>
    </lineage>
</organism>
<keyword evidence="1" id="KW-1133">Transmembrane helix</keyword>
<dbReference type="Proteomes" id="UP000377798">
    <property type="component" value="Unassembled WGS sequence"/>
</dbReference>
<keyword evidence="1" id="KW-0472">Membrane</keyword>
<proteinExistence type="predicted"/>
<evidence type="ECO:0000313" key="2">
    <source>
        <dbReference type="EMBL" id="VFB15929.1"/>
    </source>
</evidence>